<organism evidence="2">
    <name type="scientific">marine metagenome</name>
    <dbReference type="NCBI Taxonomy" id="408172"/>
    <lineage>
        <taxon>unclassified sequences</taxon>
        <taxon>metagenomes</taxon>
        <taxon>ecological metagenomes</taxon>
    </lineage>
</organism>
<dbReference type="InterPro" id="IPR003749">
    <property type="entry name" value="ThiS/MoaD-like"/>
</dbReference>
<dbReference type="Gene3D" id="3.10.20.30">
    <property type="match status" value="1"/>
</dbReference>
<dbReference type="GO" id="GO:0000166">
    <property type="term" value="F:nucleotide binding"/>
    <property type="evidence" value="ECO:0007669"/>
    <property type="project" value="UniProtKB-KW"/>
</dbReference>
<keyword evidence="1" id="KW-0547">Nucleotide-binding</keyword>
<reference evidence="2" key="1">
    <citation type="submission" date="2018-05" db="EMBL/GenBank/DDBJ databases">
        <authorList>
            <person name="Lanie J.A."/>
            <person name="Ng W.-L."/>
            <person name="Kazmierczak K.M."/>
            <person name="Andrzejewski T.M."/>
            <person name="Davidsen T.M."/>
            <person name="Wayne K.J."/>
            <person name="Tettelin H."/>
            <person name="Glass J.I."/>
            <person name="Rusch D."/>
            <person name="Podicherti R."/>
            <person name="Tsui H.-C.T."/>
            <person name="Winkler M.E."/>
        </authorList>
    </citation>
    <scope>NUCLEOTIDE SEQUENCE</scope>
</reference>
<dbReference type="SUPFAM" id="SSF54285">
    <property type="entry name" value="MoaD/ThiS"/>
    <property type="match status" value="1"/>
</dbReference>
<evidence type="ECO:0008006" key="3">
    <source>
        <dbReference type="Google" id="ProtNLM"/>
    </source>
</evidence>
<dbReference type="PANTHER" id="PTHR33359">
    <property type="entry name" value="MOLYBDOPTERIN SYNTHASE SULFUR CARRIER SUBUNIT"/>
    <property type="match status" value="1"/>
</dbReference>
<gene>
    <name evidence="2" type="ORF">METZ01_LOCUS6674</name>
</gene>
<proteinExistence type="predicted"/>
<name>A0A381NGU3_9ZZZZ</name>
<dbReference type="EMBL" id="UINC01000351">
    <property type="protein sequence ID" value="SUZ53820.1"/>
    <property type="molecule type" value="Genomic_DNA"/>
</dbReference>
<dbReference type="PANTHER" id="PTHR33359:SF1">
    <property type="entry name" value="MOLYBDOPTERIN SYNTHASE SULFUR CARRIER SUBUNIT"/>
    <property type="match status" value="1"/>
</dbReference>
<accession>A0A381NGU3</accession>
<evidence type="ECO:0000256" key="1">
    <source>
        <dbReference type="ARBA" id="ARBA00022741"/>
    </source>
</evidence>
<protein>
    <recommendedName>
        <fullName evidence="3">Molybdopterin synthase sulfur carrier subunit</fullName>
    </recommendedName>
</protein>
<dbReference type="CDD" id="cd00754">
    <property type="entry name" value="Ubl_MoaD"/>
    <property type="match status" value="1"/>
</dbReference>
<dbReference type="InterPro" id="IPR012675">
    <property type="entry name" value="Beta-grasp_dom_sf"/>
</dbReference>
<dbReference type="UniPathway" id="UPA00344"/>
<sequence>VKINLIFYAVLQETISEDPLLLEVKKDCTAEQVLELLADKFPQAAPILKSTRLANEDEYVGKQTLLTDGAEYCLIPPVSGG</sequence>
<evidence type="ECO:0000313" key="2">
    <source>
        <dbReference type="EMBL" id="SUZ53820.1"/>
    </source>
</evidence>
<dbReference type="GO" id="GO:1990133">
    <property type="term" value="C:molybdopterin adenylyltransferase complex"/>
    <property type="evidence" value="ECO:0007669"/>
    <property type="project" value="TreeGrafter"/>
</dbReference>
<dbReference type="InterPro" id="IPR016155">
    <property type="entry name" value="Mopterin_synth/thiamin_S_b"/>
</dbReference>
<feature type="non-terminal residue" evidence="2">
    <location>
        <position position="1"/>
    </location>
</feature>
<dbReference type="AlphaFoldDB" id="A0A381NGU3"/>
<dbReference type="GO" id="GO:0006777">
    <property type="term" value="P:Mo-molybdopterin cofactor biosynthetic process"/>
    <property type="evidence" value="ECO:0007669"/>
    <property type="project" value="InterPro"/>
</dbReference>
<dbReference type="InterPro" id="IPR044672">
    <property type="entry name" value="MOCS2A"/>
</dbReference>
<dbReference type="Pfam" id="PF02597">
    <property type="entry name" value="ThiS"/>
    <property type="match status" value="1"/>
</dbReference>